<dbReference type="Proteomes" id="UP000507470">
    <property type="component" value="Unassembled WGS sequence"/>
</dbReference>
<keyword evidence="3" id="KW-0677">Repeat</keyword>
<evidence type="ECO:0000256" key="2">
    <source>
        <dbReference type="ARBA" id="ARBA00022729"/>
    </source>
</evidence>
<dbReference type="OrthoDB" id="6162825at2759"/>
<dbReference type="Gene3D" id="3.80.10.10">
    <property type="entry name" value="Ribonuclease Inhibitor"/>
    <property type="match status" value="2"/>
</dbReference>
<evidence type="ECO:0000313" key="5">
    <source>
        <dbReference type="EMBL" id="CAC5358752.1"/>
    </source>
</evidence>
<feature type="signal peptide" evidence="4">
    <location>
        <begin position="1"/>
        <end position="21"/>
    </location>
</feature>
<reference evidence="5 6" key="1">
    <citation type="submission" date="2020-06" db="EMBL/GenBank/DDBJ databases">
        <authorList>
            <person name="Li R."/>
            <person name="Bekaert M."/>
        </authorList>
    </citation>
    <scope>NUCLEOTIDE SEQUENCE [LARGE SCALE GENOMIC DNA]</scope>
    <source>
        <strain evidence="6">wild</strain>
    </source>
</reference>
<dbReference type="InterPro" id="IPR032675">
    <property type="entry name" value="LRR_dom_sf"/>
</dbReference>
<keyword evidence="2 4" id="KW-0732">Signal</keyword>
<dbReference type="InterPro" id="IPR050467">
    <property type="entry name" value="LRFN"/>
</dbReference>
<evidence type="ECO:0000256" key="1">
    <source>
        <dbReference type="ARBA" id="ARBA00022614"/>
    </source>
</evidence>
<dbReference type="AlphaFoldDB" id="A0A6J7ZZB3"/>
<dbReference type="PANTHER" id="PTHR45842:SF22">
    <property type="entry name" value="INSULIN-LIKE GROWTH FACTOR-BINDING PROTEIN COMPLEX ACID LABILE SUBUNIT ISOFORM X1"/>
    <property type="match status" value="1"/>
</dbReference>
<gene>
    <name evidence="5" type="ORF">MCOR_1867</name>
</gene>
<dbReference type="PROSITE" id="PS51257">
    <property type="entry name" value="PROKAR_LIPOPROTEIN"/>
    <property type="match status" value="1"/>
</dbReference>
<evidence type="ECO:0000256" key="3">
    <source>
        <dbReference type="ARBA" id="ARBA00022737"/>
    </source>
</evidence>
<accession>A0A6J7ZZB3</accession>
<dbReference type="GO" id="GO:0016020">
    <property type="term" value="C:membrane"/>
    <property type="evidence" value="ECO:0007669"/>
    <property type="project" value="UniProtKB-SubCell"/>
</dbReference>
<name>A0A6J7ZZB3_MYTCO</name>
<dbReference type="SUPFAM" id="SSF52058">
    <property type="entry name" value="L domain-like"/>
    <property type="match status" value="1"/>
</dbReference>
<dbReference type="PROSITE" id="PS51450">
    <property type="entry name" value="LRR"/>
    <property type="match status" value="1"/>
</dbReference>
<keyword evidence="6" id="KW-1185">Reference proteome</keyword>
<dbReference type="FunFam" id="3.80.10.10:FF:000732">
    <property type="entry name" value="GD11101"/>
    <property type="match status" value="1"/>
</dbReference>
<evidence type="ECO:0000256" key="4">
    <source>
        <dbReference type="SAM" id="SignalP"/>
    </source>
</evidence>
<feature type="chain" id="PRO_5027069094" evidence="4">
    <location>
        <begin position="22"/>
        <end position="326"/>
    </location>
</feature>
<dbReference type="Pfam" id="PF13855">
    <property type="entry name" value="LRR_8"/>
    <property type="match status" value="1"/>
</dbReference>
<sequence>MFSRVAVGLLILAVSTNLVLSCPNSCLCITQYEGVIIHCNGTGLTDIPRNIPNDAYAIHMDKNPITIIENGTFQNMTSLHTLNLYGCNITTIETNAFINLPNLQYLYLSNNCLTFLHEGTFKELSALVRLKKETFQDLQALRTLNVYGNNLILIKNDTFEHNINLNFLTIDFVCDCNVAFRSWISSKMNLFAIINCLDRNDIDLSSLQASYYDNCNAKEEIRIAIVVNVLGKKYFKKTHKKYQKFIQYVTVTNSLVLLVTLGRLVPYLIKWARPLHNGYYTYGDDKIYVLESVDHRLHWNIFNKEGFYYLFESAVDRKSQTKGKQQ</sequence>
<protein>
    <submittedName>
        <fullName evidence="5">Uncharacterized protein</fullName>
    </submittedName>
</protein>
<dbReference type="InterPro" id="IPR003591">
    <property type="entry name" value="Leu-rich_rpt_typical-subtyp"/>
</dbReference>
<dbReference type="SMART" id="SM00369">
    <property type="entry name" value="LRR_TYP"/>
    <property type="match status" value="3"/>
</dbReference>
<organism evidence="5 6">
    <name type="scientific">Mytilus coruscus</name>
    <name type="common">Sea mussel</name>
    <dbReference type="NCBI Taxonomy" id="42192"/>
    <lineage>
        <taxon>Eukaryota</taxon>
        <taxon>Metazoa</taxon>
        <taxon>Spiralia</taxon>
        <taxon>Lophotrochozoa</taxon>
        <taxon>Mollusca</taxon>
        <taxon>Bivalvia</taxon>
        <taxon>Autobranchia</taxon>
        <taxon>Pteriomorphia</taxon>
        <taxon>Mytilida</taxon>
        <taxon>Mytiloidea</taxon>
        <taxon>Mytilidae</taxon>
        <taxon>Mytilinae</taxon>
        <taxon>Mytilus</taxon>
    </lineage>
</organism>
<proteinExistence type="predicted"/>
<dbReference type="EMBL" id="CACVKT020000394">
    <property type="protein sequence ID" value="CAC5358752.1"/>
    <property type="molecule type" value="Genomic_DNA"/>
</dbReference>
<dbReference type="PANTHER" id="PTHR45842">
    <property type="entry name" value="SYNAPTIC ADHESION-LIKE MOLECULE SALM"/>
    <property type="match status" value="1"/>
</dbReference>
<keyword evidence="1" id="KW-0433">Leucine-rich repeat</keyword>
<evidence type="ECO:0000313" key="6">
    <source>
        <dbReference type="Proteomes" id="UP000507470"/>
    </source>
</evidence>
<dbReference type="InterPro" id="IPR001611">
    <property type="entry name" value="Leu-rich_rpt"/>
</dbReference>